<dbReference type="Proteomes" id="UP000295131">
    <property type="component" value="Unassembled WGS sequence"/>
</dbReference>
<comment type="caution">
    <text evidence="2">The sequence shown here is derived from an EMBL/GenBank/DDBJ whole genome shotgun (WGS) entry which is preliminary data.</text>
</comment>
<proteinExistence type="predicted"/>
<accession>A0A4R5PJ76</accession>
<sequence length="229" mass="24962">MTATIGHNQPPADEAVFTEITDLFDEAKNWADGEPIDSDEMHDAITKLKDGLHEAGKRAEELRVAEKAPIIKAGKDVDAKFKPYSTKVEQGKKALSDLLAAWRKKKADELAAEAKRKADLAAAEMEAAQAAIRETSGNLTARVDAEEQLSYAKDLEKNAKRAGKAATTGLGLRTIWHADITDAAAALDWAFEQDAAAFTDMATEMAQRAVRGGKRDIPGFRIWDEQVAR</sequence>
<evidence type="ECO:0000313" key="2">
    <source>
        <dbReference type="EMBL" id="TDH35700.1"/>
    </source>
</evidence>
<keyword evidence="1" id="KW-0175">Coiled coil</keyword>
<dbReference type="OrthoDB" id="7500285at2"/>
<dbReference type="EMBL" id="SMSI01000002">
    <property type="protein sequence ID" value="TDH35700.1"/>
    <property type="molecule type" value="Genomic_DNA"/>
</dbReference>
<dbReference type="RefSeq" id="WP_133284400.1">
    <property type="nucleotide sequence ID" value="NZ_SMSI01000002.1"/>
</dbReference>
<keyword evidence="3" id="KW-1185">Reference proteome</keyword>
<feature type="coiled-coil region" evidence="1">
    <location>
        <begin position="104"/>
        <end position="131"/>
    </location>
</feature>
<gene>
    <name evidence="2" type="ORF">E2A64_10190</name>
</gene>
<dbReference type="AlphaFoldDB" id="A0A4R5PJ76"/>
<organism evidence="2 3">
    <name type="scientific">Pseudohoeflea suaedae</name>
    <dbReference type="NCBI Taxonomy" id="877384"/>
    <lineage>
        <taxon>Bacteria</taxon>
        <taxon>Pseudomonadati</taxon>
        <taxon>Pseudomonadota</taxon>
        <taxon>Alphaproteobacteria</taxon>
        <taxon>Hyphomicrobiales</taxon>
        <taxon>Rhizobiaceae</taxon>
        <taxon>Pseudohoeflea</taxon>
    </lineage>
</organism>
<evidence type="ECO:0000313" key="3">
    <source>
        <dbReference type="Proteomes" id="UP000295131"/>
    </source>
</evidence>
<evidence type="ECO:0000256" key="1">
    <source>
        <dbReference type="SAM" id="Coils"/>
    </source>
</evidence>
<name>A0A4R5PJ76_9HYPH</name>
<protein>
    <submittedName>
        <fullName evidence="2">Uncharacterized protein</fullName>
    </submittedName>
</protein>
<reference evidence="2 3" key="1">
    <citation type="journal article" date="2013" name="Int. J. Syst. Evol. Microbiol.">
        <title>Hoeflea suaedae sp. nov., an endophytic bacterium isolated from the root of the halophyte Suaeda maritima.</title>
        <authorList>
            <person name="Chung E.J."/>
            <person name="Park J.A."/>
            <person name="Pramanik P."/>
            <person name="Bibi F."/>
            <person name="Jeon C.O."/>
            <person name="Chung Y.R."/>
        </authorList>
    </citation>
    <scope>NUCLEOTIDE SEQUENCE [LARGE SCALE GENOMIC DNA]</scope>
    <source>
        <strain evidence="2 3">YC6898</strain>
    </source>
</reference>